<name>A0A0J8J2W3_9LIST</name>
<evidence type="ECO:0000313" key="1">
    <source>
        <dbReference type="EMBL" id="KMT58636.1"/>
    </source>
</evidence>
<dbReference type="Proteomes" id="UP000052258">
    <property type="component" value="Unassembled WGS sequence"/>
</dbReference>
<reference evidence="1 2" key="1">
    <citation type="journal article" date="2015" name="Genome Biol. Evol.">
        <title>Comparative Genomics of Listeria Sensu Lato: Genus-Wide Differences in Evolutionary Dynamics and the Progressive Gain of Complex, Potentially Pathogenicity-Related Traits through Lateral Gene Transfer.</title>
        <authorList>
            <person name="Chiara M."/>
            <person name="Caruso M."/>
            <person name="D'Erchia A.M."/>
            <person name="Manzari C."/>
            <person name="Fraccalvieri R."/>
            <person name="Goffredo E."/>
            <person name="Latorre L."/>
            <person name="Miccolupo A."/>
            <person name="Padalino I."/>
            <person name="Santagada G."/>
            <person name="Chiocco D."/>
            <person name="Pesole G."/>
            <person name="Horner D.S."/>
            <person name="Parisi A."/>
        </authorList>
    </citation>
    <scope>NUCLEOTIDE SEQUENCE [LARGE SCALE GENOMIC DNA]</scope>
    <source>
        <strain evidence="1 2">1991</strain>
    </source>
</reference>
<dbReference type="AlphaFoldDB" id="A0A0J8J2W3"/>
<dbReference type="PATRIC" id="fig|1430899.3.peg.2098"/>
<protein>
    <submittedName>
        <fullName evidence="1">Uncharacterized protein</fullName>
    </submittedName>
</protein>
<evidence type="ECO:0000313" key="2">
    <source>
        <dbReference type="Proteomes" id="UP000052258"/>
    </source>
</evidence>
<organism evidence="1 2">
    <name type="scientific">Listeria fleischmannii 1991</name>
    <dbReference type="NCBI Taxonomy" id="1430899"/>
    <lineage>
        <taxon>Bacteria</taxon>
        <taxon>Bacillati</taxon>
        <taxon>Bacillota</taxon>
        <taxon>Bacilli</taxon>
        <taxon>Bacillales</taxon>
        <taxon>Listeriaceae</taxon>
        <taxon>Listeria</taxon>
    </lineage>
</organism>
<accession>A0A0J8J2W3</accession>
<comment type="caution">
    <text evidence="1">The sequence shown here is derived from an EMBL/GenBank/DDBJ whole genome shotgun (WGS) entry which is preliminary data.</text>
</comment>
<sequence length="67" mass="8275">MFWFPPFFSFTTFTYNLTMNSSDLFRLISIIKLQFRNFFHKFSRLCQKLLTKTKKTQLHNLELRFTI</sequence>
<gene>
    <name evidence="1" type="ORF">X560_2048</name>
</gene>
<dbReference type="EMBL" id="AZHO01000025">
    <property type="protein sequence ID" value="KMT58636.1"/>
    <property type="molecule type" value="Genomic_DNA"/>
</dbReference>
<keyword evidence="2" id="KW-1185">Reference proteome</keyword>
<proteinExistence type="predicted"/>